<comment type="caution">
    <text evidence="11">The sequence shown here is derived from an EMBL/GenBank/DDBJ whole genome shotgun (WGS) entry which is preliminary data.</text>
</comment>
<gene>
    <name evidence="11" type="ORF">HPB51_015636</name>
</gene>
<keyword evidence="3" id="KW-0493">Microtubule</keyword>
<evidence type="ECO:0000256" key="8">
    <source>
        <dbReference type="PROSITE-ProRule" id="PRU00283"/>
    </source>
</evidence>
<evidence type="ECO:0000256" key="7">
    <source>
        <dbReference type="ARBA" id="ARBA00023212"/>
    </source>
</evidence>
<organism evidence="11 12">
    <name type="scientific">Rhipicephalus microplus</name>
    <name type="common">Cattle tick</name>
    <name type="synonym">Boophilus microplus</name>
    <dbReference type="NCBI Taxonomy" id="6941"/>
    <lineage>
        <taxon>Eukaryota</taxon>
        <taxon>Metazoa</taxon>
        <taxon>Ecdysozoa</taxon>
        <taxon>Arthropoda</taxon>
        <taxon>Chelicerata</taxon>
        <taxon>Arachnida</taxon>
        <taxon>Acari</taxon>
        <taxon>Parasitiformes</taxon>
        <taxon>Ixodida</taxon>
        <taxon>Ixodoidea</taxon>
        <taxon>Ixodidae</taxon>
        <taxon>Rhipicephalinae</taxon>
        <taxon>Rhipicephalus</taxon>
        <taxon>Boophilus</taxon>
    </lineage>
</organism>
<dbReference type="InterPro" id="IPR027640">
    <property type="entry name" value="Kinesin-like_fam"/>
</dbReference>
<reference evidence="11" key="2">
    <citation type="submission" date="2021-09" db="EMBL/GenBank/DDBJ databases">
        <authorList>
            <person name="Jia N."/>
            <person name="Wang J."/>
            <person name="Shi W."/>
            <person name="Du L."/>
            <person name="Sun Y."/>
            <person name="Zhan W."/>
            <person name="Jiang J."/>
            <person name="Wang Q."/>
            <person name="Zhang B."/>
            <person name="Ji P."/>
            <person name="Sakyi L.B."/>
            <person name="Cui X."/>
            <person name="Yuan T."/>
            <person name="Jiang B."/>
            <person name="Yang W."/>
            <person name="Lam T.T.-Y."/>
            <person name="Chang Q."/>
            <person name="Ding S."/>
            <person name="Wang X."/>
            <person name="Zhu J."/>
            <person name="Ruan X."/>
            <person name="Zhao L."/>
            <person name="Wei J."/>
            <person name="Que T."/>
            <person name="Du C."/>
            <person name="Cheng J."/>
            <person name="Dai P."/>
            <person name="Han X."/>
            <person name="Huang E."/>
            <person name="Gao Y."/>
            <person name="Liu J."/>
            <person name="Shao H."/>
            <person name="Ye R."/>
            <person name="Li L."/>
            <person name="Wei W."/>
            <person name="Wang X."/>
            <person name="Wang C."/>
            <person name="Huo Q."/>
            <person name="Li W."/>
            <person name="Guo W."/>
            <person name="Chen H."/>
            <person name="Chen S."/>
            <person name="Zhou L."/>
            <person name="Zhou L."/>
            <person name="Ni X."/>
            <person name="Tian J."/>
            <person name="Zhou Y."/>
            <person name="Sheng Y."/>
            <person name="Liu T."/>
            <person name="Pan Y."/>
            <person name="Xia L."/>
            <person name="Li J."/>
            <person name="Zhao F."/>
            <person name="Cao W."/>
        </authorList>
    </citation>
    <scope>NUCLEOTIDE SEQUENCE</scope>
    <source>
        <strain evidence="11">Rmic-2018</strain>
        <tissue evidence="11">Larvae</tissue>
    </source>
</reference>
<feature type="compositionally biased region" description="Basic residues" evidence="9">
    <location>
        <begin position="109"/>
        <end position="123"/>
    </location>
</feature>
<dbReference type="EMBL" id="JABSTU010000010">
    <property type="protein sequence ID" value="KAH8019010.1"/>
    <property type="molecule type" value="Genomic_DNA"/>
</dbReference>
<evidence type="ECO:0000256" key="1">
    <source>
        <dbReference type="ARBA" id="ARBA00004245"/>
    </source>
</evidence>
<dbReference type="PANTHER" id="PTHR47971:SF8">
    <property type="entry name" value="KINESIN-LIKE PROTEIN"/>
    <property type="match status" value="1"/>
</dbReference>
<dbReference type="InterPro" id="IPR027417">
    <property type="entry name" value="P-loop_NTPase"/>
</dbReference>
<evidence type="ECO:0000313" key="11">
    <source>
        <dbReference type="EMBL" id="KAH8019010.1"/>
    </source>
</evidence>
<dbReference type="InterPro" id="IPR036961">
    <property type="entry name" value="Kinesin_motor_dom_sf"/>
</dbReference>
<reference evidence="11" key="1">
    <citation type="journal article" date="2020" name="Cell">
        <title>Large-Scale Comparative Analyses of Tick Genomes Elucidate Their Genetic Diversity and Vector Capacities.</title>
        <authorList>
            <consortium name="Tick Genome and Microbiome Consortium (TIGMIC)"/>
            <person name="Jia N."/>
            <person name="Wang J."/>
            <person name="Shi W."/>
            <person name="Du L."/>
            <person name="Sun Y."/>
            <person name="Zhan W."/>
            <person name="Jiang J.F."/>
            <person name="Wang Q."/>
            <person name="Zhang B."/>
            <person name="Ji P."/>
            <person name="Bell-Sakyi L."/>
            <person name="Cui X.M."/>
            <person name="Yuan T.T."/>
            <person name="Jiang B.G."/>
            <person name="Yang W.F."/>
            <person name="Lam T.T."/>
            <person name="Chang Q.C."/>
            <person name="Ding S.J."/>
            <person name="Wang X.J."/>
            <person name="Zhu J.G."/>
            <person name="Ruan X.D."/>
            <person name="Zhao L."/>
            <person name="Wei J.T."/>
            <person name="Ye R.Z."/>
            <person name="Que T.C."/>
            <person name="Du C.H."/>
            <person name="Zhou Y.H."/>
            <person name="Cheng J.X."/>
            <person name="Dai P.F."/>
            <person name="Guo W.B."/>
            <person name="Han X.H."/>
            <person name="Huang E.J."/>
            <person name="Li L.F."/>
            <person name="Wei W."/>
            <person name="Gao Y.C."/>
            <person name="Liu J.Z."/>
            <person name="Shao H.Z."/>
            <person name="Wang X."/>
            <person name="Wang C.C."/>
            <person name="Yang T.C."/>
            <person name="Huo Q.B."/>
            <person name="Li W."/>
            <person name="Chen H.Y."/>
            <person name="Chen S.E."/>
            <person name="Zhou L.G."/>
            <person name="Ni X.B."/>
            <person name="Tian J.H."/>
            <person name="Sheng Y."/>
            <person name="Liu T."/>
            <person name="Pan Y.S."/>
            <person name="Xia L.Y."/>
            <person name="Li J."/>
            <person name="Zhao F."/>
            <person name="Cao W.C."/>
        </authorList>
    </citation>
    <scope>NUCLEOTIDE SEQUENCE</scope>
    <source>
        <strain evidence="11">Rmic-2018</strain>
    </source>
</reference>
<feature type="domain" description="Kinesin motor" evidence="10">
    <location>
        <begin position="1"/>
        <end position="63"/>
    </location>
</feature>
<keyword evidence="4" id="KW-0547">Nucleotide-binding</keyword>
<evidence type="ECO:0000256" key="9">
    <source>
        <dbReference type="SAM" id="MobiDB-lite"/>
    </source>
</evidence>
<evidence type="ECO:0000256" key="4">
    <source>
        <dbReference type="ARBA" id="ARBA00022741"/>
    </source>
</evidence>
<comment type="caution">
    <text evidence="8">Lacks conserved residue(s) required for the propagation of feature annotation.</text>
</comment>
<feature type="region of interest" description="Disordered" evidence="9">
    <location>
        <begin position="65"/>
        <end position="123"/>
    </location>
</feature>
<proteinExistence type="inferred from homology"/>
<dbReference type="GO" id="GO:0007018">
    <property type="term" value="P:microtubule-based movement"/>
    <property type="evidence" value="ECO:0007669"/>
    <property type="project" value="InterPro"/>
</dbReference>
<evidence type="ECO:0000313" key="12">
    <source>
        <dbReference type="Proteomes" id="UP000821866"/>
    </source>
</evidence>
<dbReference type="PROSITE" id="PS50067">
    <property type="entry name" value="KINESIN_MOTOR_2"/>
    <property type="match status" value="1"/>
</dbReference>
<evidence type="ECO:0000256" key="3">
    <source>
        <dbReference type="ARBA" id="ARBA00022701"/>
    </source>
</evidence>
<dbReference type="InterPro" id="IPR001752">
    <property type="entry name" value="Kinesin_motor_dom"/>
</dbReference>
<dbReference type="PANTHER" id="PTHR47971">
    <property type="entry name" value="KINESIN-RELATED PROTEIN 6"/>
    <property type="match status" value="1"/>
</dbReference>
<keyword evidence="5" id="KW-0067">ATP-binding</keyword>
<dbReference type="Pfam" id="PF00225">
    <property type="entry name" value="Kinesin"/>
    <property type="match status" value="1"/>
</dbReference>
<evidence type="ECO:0000259" key="10">
    <source>
        <dbReference type="PROSITE" id="PS50067"/>
    </source>
</evidence>
<dbReference type="Proteomes" id="UP000821866">
    <property type="component" value="Chromosome 8"/>
</dbReference>
<sequence>MHQDVGSSGCPPSVSASKLTQVLRNSFIGENSRTCMIAMISPGLSSCQNSLNTLRYAGSVKKLAIEDSPELKPPSNEDEKMAMESEEDDNLALLRASNDGEVSDDMHTVNKRSPRAEIRKKRS</sequence>
<dbReference type="GO" id="GO:0005524">
    <property type="term" value="F:ATP binding"/>
    <property type="evidence" value="ECO:0007669"/>
    <property type="project" value="UniProtKB-KW"/>
</dbReference>
<comment type="subcellular location">
    <subcellularLocation>
        <location evidence="1">Cytoplasm</location>
        <location evidence="1">Cytoskeleton</location>
    </subcellularLocation>
</comment>
<keyword evidence="7" id="KW-0206">Cytoskeleton</keyword>
<accession>A0A9J6DAL2</accession>
<dbReference type="GO" id="GO:0005874">
    <property type="term" value="C:microtubule"/>
    <property type="evidence" value="ECO:0007669"/>
    <property type="project" value="UniProtKB-KW"/>
</dbReference>
<dbReference type="AlphaFoldDB" id="A0A9J6DAL2"/>
<dbReference type="SUPFAM" id="SSF52540">
    <property type="entry name" value="P-loop containing nucleoside triphosphate hydrolases"/>
    <property type="match status" value="1"/>
</dbReference>
<evidence type="ECO:0000256" key="6">
    <source>
        <dbReference type="ARBA" id="ARBA00023175"/>
    </source>
</evidence>
<dbReference type="VEuPathDB" id="VectorBase:LOC119180557"/>
<dbReference type="GO" id="GO:0003777">
    <property type="term" value="F:microtubule motor activity"/>
    <property type="evidence" value="ECO:0007669"/>
    <property type="project" value="InterPro"/>
</dbReference>
<keyword evidence="12" id="KW-1185">Reference proteome</keyword>
<evidence type="ECO:0000256" key="5">
    <source>
        <dbReference type="ARBA" id="ARBA00022840"/>
    </source>
</evidence>
<keyword evidence="2" id="KW-0963">Cytoplasm</keyword>
<dbReference type="Gene3D" id="3.40.850.10">
    <property type="entry name" value="Kinesin motor domain"/>
    <property type="match status" value="1"/>
</dbReference>
<dbReference type="GO" id="GO:0007019">
    <property type="term" value="P:microtubule depolymerization"/>
    <property type="evidence" value="ECO:0007669"/>
    <property type="project" value="TreeGrafter"/>
</dbReference>
<name>A0A9J6DAL2_RHIMP</name>
<protein>
    <recommendedName>
        <fullName evidence="10">Kinesin motor domain-containing protein</fullName>
    </recommendedName>
</protein>
<keyword evidence="6" id="KW-0505">Motor protein</keyword>
<evidence type="ECO:0000256" key="2">
    <source>
        <dbReference type="ARBA" id="ARBA00022490"/>
    </source>
</evidence>
<comment type="similarity">
    <text evidence="8">Belongs to the TRAFAC class myosin-kinesin ATPase superfamily. Kinesin family.</text>
</comment>
<dbReference type="GO" id="GO:0008017">
    <property type="term" value="F:microtubule binding"/>
    <property type="evidence" value="ECO:0007669"/>
    <property type="project" value="InterPro"/>
</dbReference>